<dbReference type="Pfam" id="PF25019">
    <property type="entry name" value="LRR_R13L1-DRL21"/>
    <property type="match status" value="1"/>
</dbReference>
<dbReference type="Gene3D" id="1.10.10.10">
    <property type="entry name" value="Winged helix-like DNA-binding domain superfamily/Winged helix DNA-binding domain"/>
    <property type="match status" value="1"/>
</dbReference>
<dbReference type="SUPFAM" id="SSF52540">
    <property type="entry name" value="P-loop containing nucleoside triphosphate hydrolases"/>
    <property type="match status" value="1"/>
</dbReference>
<evidence type="ECO:0000256" key="2">
    <source>
        <dbReference type="ARBA" id="ARBA00022821"/>
    </source>
</evidence>
<evidence type="ECO:0000259" key="5">
    <source>
        <dbReference type="Pfam" id="PF25019"/>
    </source>
</evidence>
<sequence>MWVCVSHSFDVKRLTKQMIESATGETQADLSLDSLQVILQRKVMTSRRFLLVLDDVRREDDSEEWRMLCAPLRQGHQGSMILVTARSRRVADVMGTMEPIRLQSLSDDDCWKFLKSRAFGPEAVPSDLEAVGTSMAAKLKGSPSAVISLAGRLSQLSQLSRLNGRTSVGDWRRIMNTEMWESQQDGIMEPFLLSYQYLPGHLKQCFSFCSIFPKQYPFNQRELVGVWMAQGFIAPQEIHKWKMKECFMLQDKRHHGMPLQFAIFRFTKLINLRYLDVGVNLISKITKIGRLTSLQELQQFQVLKKDGHRIGELKDLSQLRKRLHIKNLENIESEGDACQAKLDNKEYMDELFLEWSPNGSNFAFDTKVLEDLRPHQNLKQLEIKHYGGDRSPSWLDRNLLPYISKLHIENCPNLKDIPCLPPVLTELRLVDLGLDTLPCLWDEGSSGVGSSSHGNGSIKSSSLSKLHVERFPRLTSLERWLLPLYLPVIKSIQIIDCEELLSVRPERFESFVHLEDLNISNCPKLTCKEKLGLPLSIKRFMFDACGDLDKSLPTCLESLTSLTVVKLCRCQHIIYLPQRILGELTSLESLYILDCPEILSLGV</sequence>
<proteinExistence type="predicted"/>
<dbReference type="Gene3D" id="3.40.50.300">
    <property type="entry name" value="P-loop containing nucleotide triphosphate hydrolases"/>
    <property type="match status" value="1"/>
</dbReference>
<dbReference type="InterPro" id="IPR032675">
    <property type="entry name" value="LRR_dom_sf"/>
</dbReference>
<evidence type="ECO:0000256" key="1">
    <source>
        <dbReference type="ARBA" id="ARBA00022614"/>
    </source>
</evidence>
<dbReference type="InterPro" id="IPR002182">
    <property type="entry name" value="NB-ARC"/>
</dbReference>
<dbReference type="Pfam" id="PF23559">
    <property type="entry name" value="WHD_DRP"/>
    <property type="match status" value="1"/>
</dbReference>
<evidence type="ECO:0000313" key="6">
    <source>
        <dbReference type="EMBL" id="CAD1841081.1"/>
    </source>
</evidence>
<dbReference type="InterPro" id="IPR036388">
    <property type="entry name" value="WH-like_DNA-bd_sf"/>
</dbReference>
<organism evidence="6">
    <name type="scientific">Ananas comosus var. bracteatus</name>
    <name type="common">red pineapple</name>
    <dbReference type="NCBI Taxonomy" id="296719"/>
    <lineage>
        <taxon>Eukaryota</taxon>
        <taxon>Viridiplantae</taxon>
        <taxon>Streptophyta</taxon>
        <taxon>Embryophyta</taxon>
        <taxon>Tracheophyta</taxon>
        <taxon>Spermatophyta</taxon>
        <taxon>Magnoliopsida</taxon>
        <taxon>Liliopsida</taxon>
        <taxon>Poales</taxon>
        <taxon>Bromeliaceae</taxon>
        <taxon>Bromelioideae</taxon>
        <taxon>Ananas</taxon>
    </lineage>
</organism>
<dbReference type="PROSITE" id="PS51450">
    <property type="entry name" value="LRR"/>
    <property type="match status" value="1"/>
</dbReference>
<name>A0A6V7QDN8_ANACO</name>
<dbReference type="GO" id="GO:0006952">
    <property type="term" value="P:defense response"/>
    <property type="evidence" value="ECO:0007669"/>
    <property type="project" value="UniProtKB-KW"/>
</dbReference>
<keyword evidence="1" id="KW-0433">Leucine-rich repeat</keyword>
<feature type="domain" description="NB-ARC" evidence="3">
    <location>
        <begin position="1"/>
        <end position="119"/>
    </location>
</feature>
<dbReference type="PANTHER" id="PTHR36766:SF70">
    <property type="entry name" value="DISEASE RESISTANCE PROTEIN RGA4"/>
    <property type="match status" value="1"/>
</dbReference>
<feature type="domain" description="Disease resistance protein winged helix" evidence="4">
    <location>
        <begin position="211"/>
        <end position="237"/>
    </location>
</feature>
<dbReference type="InterPro" id="IPR027417">
    <property type="entry name" value="P-loop_NTPase"/>
</dbReference>
<protein>
    <submittedName>
        <fullName evidence="6">Uncharacterized protein</fullName>
    </submittedName>
</protein>
<dbReference type="Gene3D" id="3.80.10.10">
    <property type="entry name" value="Ribonuclease Inhibitor"/>
    <property type="match status" value="2"/>
</dbReference>
<dbReference type="GO" id="GO:0043531">
    <property type="term" value="F:ADP binding"/>
    <property type="evidence" value="ECO:0007669"/>
    <property type="project" value="InterPro"/>
</dbReference>
<gene>
    <name evidence="6" type="ORF">CB5_LOCUS24292</name>
</gene>
<dbReference type="InterPro" id="IPR056789">
    <property type="entry name" value="LRR_R13L1-DRL21"/>
</dbReference>
<dbReference type="EMBL" id="LR862135">
    <property type="protein sequence ID" value="CAD1841081.1"/>
    <property type="molecule type" value="Genomic_DNA"/>
</dbReference>
<dbReference type="Pfam" id="PF00931">
    <property type="entry name" value="NB-ARC"/>
    <property type="match status" value="1"/>
</dbReference>
<feature type="domain" description="R13L1/DRL21-like LRR repeat region" evidence="5">
    <location>
        <begin position="310"/>
        <end position="429"/>
    </location>
</feature>
<dbReference type="SUPFAM" id="SSF52058">
    <property type="entry name" value="L domain-like"/>
    <property type="match status" value="1"/>
</dbReference>
<evidence type="ECO:0000259" key="4">
    <source>
        <dbReference type="Pfam" id="PF23559"/>
    </source>
</evidence>
<dbReference type="InterPro" id="IPR058922">
    <property type="entry name" value="WHD_DRP"/>
</dbReference>
<dbReference type="InterPro" id="IPR001611">
    <property type="entry name" value="Leu-rich_rpt"/>
</dbReference>
<accession>A0A6V7QDN8</accession>
<keyword evidence="2" id="KW-0611">Plant defense</keyword>
<dbReference type="AlphaFoldDB" id="A0A6V7QDN8"/>
<reference evidence="6" key="1">
    <citation type="submission" date="2020-07" db="EMBL/GenBank/DDBJ databases">
        <authorList>
            <person name="Lin J."/>
        </authorList>
    </citation>
    <scope>NUCLEOTIDE SEQUENCE</scope>
</reference>
<evidence type="ECO:0000259" key="3">
    <source>
        <dbReference type="Pfam" id="PF00931"/>
    </source>
</evidence>
<dbReference type="PANTHER" id="PTHR36766">
    <property type="entry name" value="PLANT BROAD-SPECTRUM MILDEW RESISTANCE PROTEIN RPW8"/>
    <property type="match status" value="1"/>
</dbReference>